<dbReference type="EMBL" id="DXBJ01000008">
    <property type="protein sequence ID" value="HIZ57251.1"/>
    <property type="molecule type" value="Genomic_DNA"/>
</dbReference>
<dbReference type="InterPro" id="IPR036165">
    <property type="entry name" value="YefM-like_sf"/>
</dbReference>
<name>A0A9D2JKZ1_9FIRM</name>
<evidence type="ECO:0000256" key="1">
    <source>
        <dbReference type="ARBA" id="ARBA00009981"/>
    </source>
</evidence>
<dbReference type="Proteomes" id="UP000824065">
    <property type="component" value="Unassembled WGS sequence"/>
</dbReference>
<evidence type="ECO:0000313" key="2">
    <source>
        <dbReference type="EMBL" id="HIZ57251.1"/>
    </source>
</evidence>
<organism evidence="2 3">
    <name type="scientific">Candidatus Faecalibacterium gallistercoris</name>
    <dbReference type="NCBI Taxonomy" id="2838579"/>
    <lineage>
        <taxon>Bacteria</taxon>
        <taxon>Bacillati</taxon>
        <taxon>Bacillota</taxon>
        <taxon>Clostridia</taxon>
        <taxon>Eubacteriales</taxon>
        <taxon>Oscillospiraceae</taxon>
        <taxon>Faecalibacterium</taxon>
    </lineage>
</organism>
<gene>
    <name evidence="2" type="ORF">H9725_01475</name>
</gene>
<comment type="similarity">
    <text evidence="1">Belongs to the phD/YefM antitoxin family.</text>
</comment>
<reference evidence="2" key="2">
    <citation type="submission" date="2021-04" db="EMBL/GenBank/DDBJ databases">
        <authorList>
            <person name="Gilroy R."/>
        </authorList>
    </citation>
    <scope>NUCLEOTIDE SEQUENCE</scope>
    <source>
        <strain evidence="2">ChiBcec16-3735</strain>
    </source>
</reference>
<evidence type="ECO:0000313" key="3">
    <source>
        <dbReference type="Proteomes" id="UP000824065"/>
    </source>
</evidence>
<reference evidence="2" key="1">
    <citation type="journal article" date="2021" name="PeerJ">
        <title>Extensive microbial diversity within the chicken gut microbiome revealed by metagenomics and culture.</title>
        <authorList>
            <person name="Gilroy R."/>
            <person name="Ravi A."/>
            <person name="Getino M."/>
            <person name="Pursley I."/>
            <person name="Horton D.L."/>
            <person name="Alikhan N.F."/>
            <person name="Baker D."/>
            <person name="Gharbi K."/>
            <person name="Hall N."/>
            <person name="Watson M."/>
            <person name="Adriaenssens E.M."/>
            <person name="Foster-Nyarko E."/>
            <person name="Jarju S."/>
            <person name="Secka A."/>
            <person name="Antonio M."/>
            <person name="Oren A."/>
            <person name="Chaudhuri R.R."/>
            <person name="La Ragione R."/>
            <person name="Hildebrand F."/>
            <person name="Pallen M.J."/>
        </authorList>
    </citation>
    <scope>NUCLEOTIDE SEQUENCE</scope>
    <source>
        <strain evidence="2">ChiBcec16-3735</strain>
    </source>
</reference>
<sequence length="107" mass="11915">MASVISAIKNTVPISLFNRGQAGKIFEDVRKNGAKVVMKNNVAECVLLSPEEYVRLMDAVNDAKLEAIAAERLARYDPKTLVSWDEMMQELGLTEDDLAGWEDVEVE</sequence>
<dbReference type="SUPFAM" id="SSF143120">
    <property type="entry name" value="YefM-like"/>
    <property type="match status" value="1"/>
</dbReference>
<protein>
    <submittedName>
        <fullName evidence="2">Type II toxin-antitoxin system Phd/YefM family antitoxin</fullName>
    </submittedName>
</protein>
<dbReference type="AlphaFoldDB" id="A0A9D2JKZ1"/>
<proteinExistence type="inferred from homology"/>
<comment type="caution">
    <text evidence="2">The sequence shown here is derived from an EMBL/GenBank/DDBJ whole genome shotgun (WGS) entry which is preliminary data.</text>
</comment>
<accession>A0A9D2JKZ1</accession>